<name>A0ABV5WUA5_9LACO</name>
<comment type="caution">
    <text evidence="2">The sequence shown here is derived from an EMBL/GenBank/DDBJ whole genome shotgun (WGS) entry which is preliminary data.</text>
</comment>
<dbReference type="InterPro" id="IPR009057">
    <property type="entry name" value="Homeodomain-like_sf"/>
</dbReference>
<feature type="domain" description="Mor transcription activator" evidence="1">
    <location>
        <begin position="35"/>
        <end position="105"/>
    </location>
</feature>
<evidence type="ECO:0000313" key="3">
    <source>
        <dbReference type="Proteomes" id="UP001589691"/>
    </source>
</evidence>
<gene>
    <name evidence="2" type="ORF">ACFFLI_04500</name>
</gene>
<proteinExistence type="predicted"/>
<sequence>MQLRIAYETLKIASEEVEKMGHDAQEIEVATLHQFYRRLSELVGTEAMLKIYEQYKGTQLNVPVHLYDRELAAKRVLAEFDGQNQWELSRRYGYSQKWVYKVLRELK</sequence>
<dbReference type="EMBL" id="JBHLZY010000009">
    <property type="protein sequence ID" value="MFB9769136.1"/>
    <property type="molecule type" value="Genomic_DNA"/>
</dbReference>
<organism evidence="2 3">
    <name type="scientific">Lactiplantibacillus modestisalitolerans</name>
    <dbReference type="NCBI Taxonomy" id="1457219"/>
    <lineage>
        <taxon>Bacteria</taxon>
        <taxon>Bacillati</taxon>
        <taxon>Bacillota</taxon>
        <taxon>Bacilli</taxon>
        <taxon>Lactobacillales</taxon>
        <taxon>Lactobacillaceae</taxon>
        <taxon>Lactiplantibacillus</taxon>
    </lineage>
</organism>
<dbReference type="InterPro" id="IPR014875">
    <property type="entry name" value="Mor_transcription_activator"/>
</dbReference>
<reference evidence="2 3" key="1">
    <citation type="submission" date="2024-09" db="EMBL/GenBank/DDBJ databases">
        <authorList>
            <person name="Sun Q."/>
            <person name="Mori K."/>
        </authorList>
    </citation>
    <scope>NUCLEOTIDE SEQUENCE [LARGE SCALE GENOMIC DNA]</scope>
    <source>
        <strain evidence="2 3">TBRC 4576</strain>
    </source>
</reference>
<evidence type="ECO:0000313" key="2">
    <source>
        <dbReference type="EMBL" id="MFB9769136.1"/>
    </source>
</evidence>
<dbReference type="Gene3D" id="1.10.10.60">
    <property type="entry name" value="Homeodomain-like"/>
    <property type="match status" value="1"/>
</dbReference>
<dbReference type="SUPFAM" id="SSF46689">
    <property type="entry name" value="Homeodomain-like"/>
    <property type="match status" value="1"/>
</dbReference>
<protein>
    <submittedName>
        <fullName evidence="2">Mor transcription activator family protein</fullName>
    </submittedName>
</protein>
<dbReference type="Pfam" id="PF08765">
    <property type="entry name" value="Mor"/>
    <property type="match status" value="1"/>
</dbReference>
<evidence type="ECO:0000259" key="1">
    <source>
        <dbReference type="Pfam" id="PF08765"/>
    </source>
</evidence>
<dbReference type="Proteomes" id="UP001589691">
    <property type="component" value="Unassembled WGS sequence"/>
</dbReference>
<keyword evidence="3" id="KW-1185">Reference proteome</keyword>
<accession>A0ABV5WUA5</accession>